<dbReference type="GO" id="GO:0004523">
    <property type="term" value="F:RNA-DNA hybrid ribonuclease activity"/>
    <property type="evidence" value="ECO:0007669"/>
    <property type="project" value="InterPro"/>
</dbReference>
<name>A0AAE1QSG8_9SOLA</name>
<evidence type="ECO:0000313" key="2">
    <source>
        <dbReference type="EMBL" id="KAK4338915.1"/>
    </source>
</evidence>
<protein>
    <recommendedName>
        <fullName evidence="1">RNase H type-1 domain-containing protein</fullName>
    </recommendedName>
</protein>
<dbReference type="GO" id="GO:0003676">
    <property type="term" value="F:nucleic acid binding"/>
    <property type="evidence" value="ECO:0007669"/>
    <property type="project" value="InterPro"/>
</dbReference>
<dbReference type="InterPro" id="IPR053151">
    <property type="entry name" value="RNase_H-like"/>
</dbReference>
<organism evidence="2 3">
    <name type="scientific">Anisodus tanguticus</name>
    <dbReference type="NCBI Taxonomy" id="243964"/>
    <lineage>
        <taxon>Eukaryota</taxon>
        <taxon>Viridiplantae</taxon>
        <taxon>Streptophyta</taxon>
        <taxon>Embryophyta</taxon>
        <taxon>Tracheophyta</taxon>
        <taxon>Spermatophyta</taxon>
        <taxon>Magnoliopsida</taxon>
        <taxon>eudicotyledons</taxon>
        <taxon>Gunneridae</taxon>
        <taxon>Pentapetalae</taxon>
        <taxon>asterids</taxon>
        <taxon>lamiids</taxon>
        <taxon>Solanales</taxon>
        <taxon>Solanaceae</taxon>
        <taxon>Solanoideae</taxon>
        <taxon>Hyoscyameae</taxon>
        <taxon>Anisodus</taxon>
    </lineage>
</organism>
<evidence type="ECO:0000259" key="1">
    <source>
        <dbReference type="Pfam" id="PF13456"/>
    </source>
</evidence>
<comment type="caution">
    <text evidence="2">The sequence shown here is derived from an EMBL/GenBank/DDBJ whole genome shotgun (WGS) entry which is preliminary data.</text>
</comment>
<dbReference type="PANTHER" id="PTHR47723">
    <property type="entry name" value="OS05G0353850 PROTEIN"/>
    <property type="match status" value="1"/>
</dbReference>
<dbReference type="Pfam" id="PF13456">
    <property type="entry name" value="RVT_3"/>
    <property type="match status" value="1"/>
</dbReference>
<sequence length="189" mass="21563">MGLIPKIECSVVKWLKSHENWVRINIGRSRDANVRARIGGICRDQRGILIMAFAPSNMAEAKAGLNVLEWCSQNGHSNVILECDSKIVVEMIKDNNNIPWQMKNIITHIQNISNTVTCKVRHCYRKANQVADTLVKWSIRNEDLNNFAHAHLPSRAVGPYRLDLIQMESFRLKQRKIGLSLCSPQLCNF</sequence>
<gene>
    <name evidence="2" type="ORF">RND71_040377</name>
</gene>
<accession>A0AAE1QSG8</accession>
<dbReference type="InterPro" id="IPR002156">
    <property type="entry name" value="RNaseH_domain"/>
</dbReference>
<dbReference type="SUPFAM" id="SSF53098">
    <property type="entry name" value="Ribonuclease H-like"/>
    <property type="match status" value="1"/>
</dbReference>
<dbReference type="EMBL" id="JAVYJV010000023">
    <property type="protein sequence ID" value="KAK4338915.1"/>
    <property type="molecule type" value="Genomic_DNA"/>
</dbReference>
<dbReference type="InterPro" id="IPR036397">
    <property type="entry name" value="RNaseH_sf"/>
</dbReference>
<dbReference type="AlphaFoldDB" id="A0AAE1QSG8"/>
<dbReference type="Gene3D" id="3.30.420.10">
    <property type="entry name" value="Ribonuclease H-like superfamily/Ribonuclease H"/>
    <property type="match status" value="1"/>
</dbReference>
<feature type="domain" description="RNase H type-1" evidence="1">
    <location>
        <begin position="33"/>
        <end position="137"/>
    </location>
</feature>
<proteinExistence type="predicted"/>
<dbReference type="CDD" id="cd06222">
    <property type="entry name" value="RNase_H_like"/>
    <property type="match status" value="1"/>
</dbReference>
<dbReference type="Proteomes" id="UP001291623">
    <property type="component" value="Unassembled WGS sequence"/>
</dbReference>
<dbReference type="InterPro" id="IPR044730">
    <property type="entry name" value="RNase_H-like_dom_plant"/>
</dbReference>
<keyword evidence="3" id="KW-1185">Reference proteome</keyword>
<dbReference type="InterPro" id="IPR012337">
    <property type="entry name" value="RNaseH-like_sf"/>
</dbReference>
<evidence type="ECO:0000313" key="3">
    <source>
        <dbReference type="Proteomes" id="UP001291623"/>
    </source>
</evidence>
<dbReference type="PANTHER" id="PTHR47723:SF19">
    <property type="entry name" value="POLYNUCLEOTIDYL TRANSFERASE, RIBONUCLEASE H-LIKE SUPERFAMILY PROTEIN"/>
    <property type="match status" value="1"/>
</dbReference>
<reference evidence="2" key="1">
    <citation type="submission" date="2023-12" db="EMBL/GenBank/DDBJ databases">
        <title>Genome assembly of Anisodus tanguticus.</title>
        <authorList>
            <person name="Wang Y.-J."/>
        </authorList>
    </citation>
    <scope>NUCLEOTIDE SEQUENCE</scope>
    <source>
        <strain evidence="2">KB-2021</strain>
        <tissue evidence="2">Leaf</tissue>
    </source>
</reference>